<keyword evidence="4" id="KW-0547">Nucleotide-binding</keyword>
<dbReference type="InterPro" id="IPR036890">
    <property type="entry name" value="HATPase_C_sf"/>
</dbReference>
<proteinExistence type="predicted"/>
<sequence length="282" mass="29222">MKTARALGRAVGRVIPRVRPAKAAAPQQAATMEPALPSDVIATLGHELRTPLAALLGYAELLQADGDMDQAQRRAYASACYVAARHLDELVKAVVDEGARGLSSPGLDRQPVDLSTVLAECCELVRLDAERRGVMLHAPSGAPRIDAICNARAVRQIVLNLLGNAIKFTPPGGAIRAATTTEGELAVLTIVDTGVGMAGSSEAAGPHPGQGRGLGLSLVRSLARLHGGELAIRPVDPAGTLVRVTLPRQLSPDEAPMETLPETAAAAVSSSSNSYRMALSCA</sequence>
<name>A0A916XHI8_9HYPH</name>
<evidence type="ECO:0000256" key="3">
    <source>
        <dbReference type="ARBA" id="ARBA00022679"/>
    </source>
</evidence>
<dbReference type="EC" id="2.7.13.3" evidence="2"/>
<dbReference type="PANTHER" id="PTHR42878:SF7">
    <property type="entry name" value="SENSOR HISTIDINE KINASE GLRK"/>
    <property type="match status" value="1"/>
</dbReference>
<dbReference type="Pfam" id="PF00512">
    <property type="entry name" value="HisKA"/>
    <property type="match status" value="1"/>
</dbReference>
<dbReference type="RefSeq" id="WP_188610483.1">
    <property type="nucleotide sequence ID" value="NZ_BMGG01000006.1"/>
</dbReference>
<dbReference type="EMBL" id="BMGG01000006">
    <property type="protein sequence ID" value="GGC73726.1"/>
    <property type="molecule type" value="Genomic_DNA"/>
</dbReference>
<dbReference type="InterPro" id="IPR005467">
    <property type="entry name" value="His_kinase_dom"/>
</dbReference>
<dbReference type="GO" id="GO:0030295">
    <property type="term" value="F:protein kinase activator activity"/>
    <property type="evidence" value="ECO:0007669"/>
    <property type="project" value="TreeGrafter"/>
</dbReference>
<dbReference type="SMART" id="SM00388">
    <property type="entry name" value="HisKA"/>
    <property type="match status" value="1"/>
</dbReference>
<dbReference type="Pfam" id="PF02518">
    <property type="entry name" value="HATPase_c"/>
    <property type="match status" value="1"/>
</dbReference>
<dbReference type="SMART" id="SM00387">
    <property type="entry name" value="HATPase_c"/>
    <property type="match status" value="1"/>
</dbReference>
<evidence type="ECO:0000259" key="8">
    <source>
        <dbReference type="PROSITE" id="PS50109"/>
    </source>
</evidence>
<evidence type="ECO:0000256" key="1">
    <source>
        <dbReference type="ARBA" id="ARBA00000085"/>
    </source>
</evidence>
<dbReference type="Gene3D" id="3.30.565.10">
    <property type="entry name" value="Histidine kinase-like ATPase, C-terminal domain"/>
    <property type="match status" value="1"/>
</dbReference>
<evidence type="ECO:0000313" key="10">
    <source>
        <dbReference type="Proteomes" id="UP000637002"/>
    </source>
</evidence>
<dbReference type="CDD" id="cd00082">
    <property type="entry name" value="HisKA"/>
    <property type="match status" value="1"/>
</dbReference>
<dbReference type="AlphaFoldDB" id="A0A916XHI8"/>
<keyword evidence="7" id="KW-0902">Two-component regulatory system</keyword>
<dbReference type="CDD" id="cd00075">
    <property type="entry name" value="HATPase"/>
    <property type="match status" value="1"/>
</dbReference>
<dbReference type="GO" id="GO:0005524">
    <property type="term" value="F:ATP binding"/>
    <property type="evidence" value="ECO:0007669"/>
    <property type="project" value="UniProtKB-KW"/>
</dbReference>
<dbReference type="PANTHER" id="PTHR42878">
    <property type="entry name" value="TWO-COMPONENT HISTIDINE KINASE"/>
    <property type="match status" value="1"/>
</dbReference>
<evidence type="ECO:0000256" key="5">
    <source>
        <dbReference type="ARBA" id="ARBA00022777"/>
    </source>
</evidence>
<dbReference type="InterPro" id="IPR003594">
    <property type="entry name" value="HATPase_dom"/>
</dbReference>
<evidence type="ECO:0000256" key="2">
    <source>
        <dbReference type="ARBA" id="ARBA00012438"/>
    </source>
</evidence>
<reference evidence="9" key="1">
    <citation type="journal article" date="2014" name="Int. J. Syst. Evol. Microbiol.">
        <title>Complete genome sequence of Corynebacterium casei LMG S-19264T (=DSM 44701T), isolated from a smear-ripened cheese.</title>
        <authorList>
            <consortium name="US DOE Joint Genome Institute (JGI-PGF)"/>
            <person name="Walter F."/>
            <person name="Albersmeier A."/>
            <person name="Kalinowski J."/>
            <person name="Ruckert C."/>
        </authorList>
    </citation>
    <scope>NUCLEOTIDE SEQUENCE</scope>
    <source>
        <strain evidence="9">CGMCC 1.12919</strain>
    </source>
</reference>
<dbReference type="Proteomes" id="UP000637002">
    <property type="component" value="Unassembled WGS sequence"/>
</dbReference>
<comment type="catalytic activity">
    <reaction evidence="1">
        <text>ATP + protein L-histidine = ADP + protein N-phospho-L-histidine.</text>
        <dbReference type="EC" id="2.7.13.3"/>
    </reaction>
</comment>
<keyword evidence="3" id="KW-0808">Transferase</keyword>
<dbReference type="InterPro" id="IPR050351">
    <property type="entry name" value="BphY/WalK/GraS-like"/>
</dbReference>
<evidence type="ECO:0000313" key="9">
    <source>
        <dbReference type="EMBL" id="GGC73726.1"/>
    </source>
</evidence>
<keyword evidence="5" id="KW-0418">Kinase</keyword>
<dbReference type="PROSITE" id="PS50109">
    <property type="entry name" value="HIS_KIN"/>
    <property type="match status" value="1"/>
</dbReference>
<accession>A0A916XHI8</accession>
<dbReference type="GO" id="GO:0007234">
    <property type="term" value="P:osmosensory signaling via phosphorelay pathway"/>
    <property type="evidence" value="ECO:0007669"/>
    <property type="project" value="TreeGrafter"/>
</dbReference>
<dbReference type="SUPFAM" id="SSF55874">
    <property type="entry name" value="ATPase domain of HSP90 chaperone/DNA topoisomerase II/histidine kinase"/>
    <property type="match status" value="1"/>
</dbReference>
<comment type="caution">
    <text evidence="9">The sequence shown here is derived from an EMBL/GenBank/DDBJ whole genome shotgun (WGS) entry which is preliminary data.</text>
</comment>
<dbReference type="InterPro" id="IPR003661">
    <property type="entry name" value="HisK_dim/P_dom"/>
</dbReference>
<evidence type="ECO:0000256" key="7">
    <source>
        <dbReference type="ARBA" id="ARBA00023012"/>
    </source>
</evidence>
<dbReference type="GO" id="GO:0000155">
    <property type="term" value="F:phosphorelay sensor kinase activity"/>
    <property type="evidence" value="ECO:0007669"/>
    <property type="project" value="InterPro"/>
</dbReference>
<dbReference type="InterPro" id="IPR036097">
    <property type="entry name" value="HisK_dim/P_sf"/>
</dbReference>
<feature type="domain" description="Histidine kinase" evidence="8">
    <location>
        <begin position="43"/>
        <end position="250"/>
    </location>
</feature>
<organism evidence="9 10">
    <name type="scientific">Chelatococcus reniformis</name>
    <dbReference type="NCBI Taxonomy" id="1494448"/>
    <lineage>
        <taxon>Bacteria</taxon>
        <taxon>Pseudomonadati</taxon>
        <taxon>Pseudomonadota</taxon>
        <taxon>Alphaproteobacteria</taxon>
        <taxon>Hyphomicrobiales</taxon>
        <taxon>Chelatococcaceae</taxon>
        <taxon>Chelatococcus</taxon>
    </lineage>
</organism>
<evidence type="ECO:0000256" key="4">
    <source>
        <dbReference type="ARBA" id="ARBA00022741"/>
    </source>
</evidence>
<dbReference type="GO" id="GO:0000156">
    <property type="term" value="F:phosphorelay response regulator activity"/>
    <property type="evidence" value="ECO:0007669"/>
    <property type="project" value="TreeGrafter"/>
</dbReference>
<keyword evidence="6" id="KW-0067">ATP-binding</keyword>
<keyword evidence="10" id="KW-1185">Reference proteome</keyword>
<reference evidence="9" key="2">
    <citation type="submission" date="2020-09" db="EMBL/GenBank/DDBJ databases">
        <authorList>
            <person name="Sun Q."/>
            <person name="Zhou Y."/>
        </authorList>
    </citation>
    <scope>NUCLEOTIDE SEQUENCE</scope>
    <source>
        <strain evidence="9">CGMCC 1.12919</strain>
    </source>
</reference>
<protein>
    <recommendedName>
        <fullName evidence="2">histidine kinase</fullName>
        <ecNumber evidence="2">2.7.13.3</ecNumber>
    </recommendedName>
</protein>
<evidence type="ECO:0000256" key="6">
    <source>
        <dbReference type="ARBA" id="ARBA00022840"/>
    </source>
</evidence>
<dbReference type="Gene3D" id="1.10.287.130">
    <property type="match status" value="1"/>
</dbReference>
<dbReference type="SUPFAM" id="SSF47384">
    <property type="entry name" value="Homodimeric domain of signal transducing histidine kinase"/>
    <property type="match status" value="1"/>
</dbReference>
<gene>
    <name evidence="9" type="ORF">GCM10010994_35130</name>
</gene>